<keyword evidence="1" id="KW-0614">Plasmid</keyword>
<accession>A0A9Q9PCG0</accession>
<proteinExistence type="predicted"/>
<dbReference type="GeneID" id="99625273"/>
<dbReference type="AlphaFoldDB" id="A0A9Q9PCG0"/>
<reference evidence="1" key="1">
    <citation type="submission" date="2022-09" db="EMBL/GenBank/DDBJ databases">
        <title>Taxonomy of Curtobacterium flaccumfaciens.</title>
        <authorList>
            <person name="Osdaghi E."/>
            <person name="Taghavi S.M."/>
            <person name="Hamidizade M."/>
            <person name="Abachi H."/>
            <person name="Fazliarab A."/>
            <person name="Baeyen S."/>
            <person name="Portier P."/>
            <person name="Van Vaerenbergh J."/>
            <person name="Jacques M.-A."/>
        </authorList>
    </citation>
    <scope>NUCLEOTIDE SEQUENCE</scope>
    <source>
        <strain evidence="1">AGQB46</strain>
        <plasmid evidence="1">unnamed</plasmid>
    </source>
</reference>
<evidence type="ECO:0000313" key="2">
    <source>
        <dbReference type="Proteomes" id="UP001062223"/>
    </source>
</evidence>
<sequence length="149" mass="16967">MGSQRRQGSDSRCCTPDDVPYVWRDYVDPSNAKVIELQAWMDGLAPFARAIEEGEQLDLFEAAAHGQLEDSGDETTPITPIVTDPEIFELRRTALSKKLRFYHGEPAELPTQLVSVHRHIKDHNDTQQPEIEHAADRYNQGRPSMWVPK</sequence>
<geneLocation type="plasmid" evidence="1 2">
    <name>unnamed</name>
</geneLocation>
<gene>
    <name evidence="1" type="ORF">OE229_17820</name>
</gene>
<dbReference type="Proteomes" id="UP001062223">
    <property type="component" value="Plasmid unnamed"/>
</dbReference>
<organism evidence="1 2">
    <name type="scientific">Curtobacterium poinsettiae</name>
    <dbReference type="NCBI Taxonomy" id="159612"/>
    <lineage>
        <taxon>Bacteria</taxon>
        <taxon>Bacillati</taxon>
        <taxon>Actinomycetota</taxon>
        <taxon>Actinomycetes</taxon>
        <taxon>Micrococcales</taxon>
        <taxon>Microbacteriaceae</taxon>
        <taxon>Curtobacterium</taxon>
    </lineage>
</organism>
<dbReference type="RefSeq" id="WP_214585475.1">
    <property type="nucleotide sequence ID" value="NZ_CP104936.1"/>
</dbReference>
<evidence type="ECO:0000313" key="1">
    <source>
        <dbReference type="EMBL" id="UYC82691.1"/>
    </source>
</evidence>
<dbReference type="KEGG" id="cpoi:OE229_17820"/>
<protein>
    <submittedName>
        <fullName evidence="1">Uncharacterized protein</fullName>
    </submittedName>
</protein>
<name>A0A9Q9PCG0_9MICO</name>
<dbReference type="EMBL" id="CP106880">
    <property type="protein sequence ID" value="UYC82691.1"/>
    <property type="molecule type" value="Genomic_DNA"/>
</dbReference>